<dbReference type="EMBL" id="BKCP01005405">
    <property type="protein sequence ID" value="GER37880.1"/>
    <property type="molecule type" value="Genomic_DNA"/>
</dbReference>
<keyword evidence="2" id="KW-1185">Reference proteome</keyword>
<evidence type="ECO:0000313" key="1">
    <source>
        <dbReference type="EMBL" id="GER37880.1"/>
    </source>
</evidence>
<evidence type="ECO:0000313" key="2">
    <source>
        <dbReference type="Proteomes" id="UP000325081"/>
    </source>
</evidence>
<keyword evidence="1" id="KW-0808">Transferase</keyword>
<organism evidence="1 2">
    <name type="scientific">Striga asiatica</name>
    <name type="common">Asiatic witchweed</name>
    <name type="synonym">Buchnera asiatica</name>
    <dbReference type="NCBI Taxonomy" id="4170"/>
    <lineage>
        <taxon>Eukaryota</taxon>
        <taxon>Viridiplantae</taxon>
        <taxon>Streptophyta</taxon>
        <taxon>Embryophyta</taxon>
        <taxon>Tracheophyta</taxon>
        <taxon>Spermatophyta</taxon>
        <taxon>Magnoliopsida</taxon>
        <taxon>eudicotyledons</taxon>
        <taxon>Gunneridae</taxon>
        <taxon>Pentapetalae</taxon>
        <taxon>asterids</taxon>
        <taxon>lamiids</taxon>
        <taxon>Lamiales</taxon>
        <taxon>Orobanchaceae</taxon>
        <taxon>Buchnereae</taxon>
        <taxon>Striga</taxon>
    </lineage>
</organism>
<dbReference type="GO" id="GO:0016740">
    <property type="term" value="F:transferase activity"/>
    <property type="evidence" value="ECO:0007669"/>
    <property type="project" value="UniProtKB-KW"/>
</dbReference>
<name>A0A5A7PYG0_STRAF</name>
<sequence>MGYKRQKINEKFEALPNHDRSFTMNISDSGCLLSIDTPRRQCELEGKGKAKSAFFESTNSKLAPSGHINHGNLFGIKTFLAALKTCKSQPWPRYCPQVLQSTNDGIHLNIAEQLHLSEVHEPACISKYFITAAISVTCIKLRM</sequence>
<protein>
    <submittedName>
        <fullName evidence="1">T-cell ecto-ADP-ribosyltransferase 2</fullName>
    </submittedName>
</protein>
<gene>
    <name evidence="1" type="ORF">STAS_14309</name>
</gene>
<comment type="caution">
    <text evidence="1">The sequence shown here is derived from an EMBL/GenBank/DDBJ whole genome shotgun (WGS) entry which is preliminary data.</text>
</comment>
<reference evidence="2" key="1">
    <citation type="journal article" date="2019" name="Curr. Biol.">
        <title>Genome Sequence of Striga asiatica Provides Insight into the Evolution of Plant Parasitism.</title>
        <authorList>
            <person name="Yoshida S."/>
            <person name="Kim S."/>
            <person name="Wafula E.K."/>
            <person name="Tanskanen J."/>
            <person name="Kim Y.M."/>
            <person name="Honaas L."/>
            <person name="Yang Z."/>
            <person name="Spallek T."/>
            <person name="Conn C.E."/>
            <person name="Ichihashi Y."/>
            <person name="Cheong K."/>
            <person name="Cui S."/>
            <person name="Der J.P."/>
            <person name="Gundlach H."/>
            <person name="Jiao Y."/>
            <person name="Hori C."/>
            <person name="Ishida J.K."/>
            <person name="Kasahara H."/>
            <person name="Kiba T."/>
            <person name="Kim M.S."/>
            <person name="Koo N."/>
            <person name="Laohavisit A."/>
            <person name="Lee Y.H."/>
            <person name="Lumba S."/>
            <person name="McCourt P."/>
            <person name="Mortimer J.C."/>
            <person name="Mutuku J.M."/>
            <person name="Nomura T."/>
            <person name="Sasaki-Sekimoto Y."/>
            <person name="Seto Y."/>
            <person name="Wang Y."/>
            <person name="Wakatake T."/>
            <person name="Sakakibara H."/>
            <person name="Demura T."/>
            <person name="Yamaguchi S."/>
            <person name="Yoneyama K."/>
            <person name="Manabe R.I."/>
            <person name="Nelson D.C."/>
            <person name="Schulman A.H."/>
            <person name="Timko M.P."/>
            <person name="dePamphilis C.W."/>
            <person name="Choi D."/>
            <person name="Shirasu K."/>
        </authorList>
    </citation>
    <scope>NUCLEOTIDE SEQUENCE [LARGE SCALE GENOMIC DNA]</scope>
    <source>
        <strain evidence="2">cv. UVA1</strain>
    </source>
</reference>
<accession>A0A5A7PYG0</accession>
<dbReference type="AlphaFoldDB" id="A0A5A7PYG0"/>
<feature type="non-terminal residue" evidence="1">
    <location>
        <position position="143"/>
    </location>
</feature>
<dbReference type="Proteomes" id="UP000325081">
    <property type="component" value="Unassembled WGS sequence"/>
</dbReference>
<proteinExistence type="predicted"/>